<evidence type="ECO:0000259" key="3">
    <source>
        <dbReference type="Pfam" id="PF07687"/>
    </source>
</evidence>
<dbReference type="CDD" id="cd08659">
    <property type="entry name" value="M20_ArgE_DapE-like"/>
    <property type="match status" value="1"/>
</dbReference>
<keyword evidence="1" id="KW-0479">Metal-binding</keyword>
<gene>
    <name evidence="4" type="ORF">HMPREF9473_04013</name>
</gene>
<reference evidence="4 5" key="1">
    <citation type="submission" date="2011-08" db="EMBL/GenBank/DDBJ databases">
        <title>The Genome Sequence of Clostridium hathewayi WAL-18680.</title>
        <authorList>
            <consortium name="The Broad Institute Genome Sequencing Platform"/>
            <person name="Earl A."/>
            <person name="Ward D."/>
            <person name="Feldgarden M."/>
            <person name="Gevers D."/>
            <person name="Finegold S.M."/>
            <person name="Summanen P.H."/>
            <person name="Molitoris D.R."/>
            <person name="Song M."/>
            <person name="Daigneault M."/>
            <person name="Allen-Vercoe E."/>
            <person name="Young S.K."/>
            <person name="Zeng Q."/>
            <person name="Gargeya S."/>
            <person name="Fitzgerald M."/>
            <person name="Haas B."/>
            <person name="Abouelleil A."/>
            <person name="Alvarado L."/>
            <person name="Arachchi H.M."/>
            <person name="Berlin A."/>
            <person name="Brown A."/>
            <person name="Chapman S.B."/>
            <person name="Chen Z."/>
            <person name="Dunbar C."/>
            <person name="Freedman E."/>
            <person name="Gearin G."/>
            <person name="Gellesch M."/>
            <person name="Goldberg J."/>
            <person name="Griggs A."/>
            <person name="Gujja S."/>
            <person name="Heiman D."/>
            <person name="Howarth C."/>
            <person name="Larson L."/>
            <person name="Lui A."/>
            <person name="MacDonald P.J.P."/>
            <person name="Montmayeur A."/>
            <person name="Murphy C."/>
            <person name="Neiman D."/>
            <person name="Pearson M."/>
            <person name="Priest M."/>
            <person name="Roberts A."/>
            <person name="Saif S."/>
            <person name="Shea T."/>
            <person name="Shenoy N."/>
            <person name="Sisk P."/>
            <person name="Stolte C."/>
            <person name="Sykes S."/>
            <person name="Wortman J."/>
            <person name="Nusbaum C."/>
            <person name="Birren B."/>
        </authorList>
    </citation>
    <scope>NUCLEOTIDE SEQUENCE [LARGE SCALE GENOMIC DNA]</scope>
    <source>
        <strain evidence="4 5">WAL-18680</strain>
    </source>
</reference>
<dbReference type="PANTHER" id="PTHR43808:SF31">
    <property type="entry name" value="N-ACETYL-L-CITRULLINE DEACETYLASE"/>
    <property type="match status" value="1"/>
</dbReference>
<dbReference type="SUPFAM" id="SSF53187">
    <property type="entry name" value="Zn-dependent exopeptidases"/>
    <property type="match status" value="1"/>
</dbReference>
<feature type="domain" description="Peptidase M20 dimerisation" evidence="3">
    <location>
        <begin position="189"/>
        <end position="289"/>
    </location>
</feature>
<keyword evidence="2" id="KW-0378">Hydrolase</keyword>
<dbReference type="Pfam" id="PF07687">
    <property type="entry name" value="M20_dimer"/>
    <property type="match status" value="1"/>
</dbReference>
<dbReference type="PANTHER" id="PTHR43808">
    <property type="entry name" value="ACETYLORNITHINE DEACETYLASE"/>
    <property type="match status" value="1"/>
</dbReference>
<accession>G5IKI5</accession>
<dbReference type="InterPro" id="IPR036264">
    <property type="entry name" value="Bact_exopeptidase_dim_dom"/>
</dbReference>
<dbReference type="GO" id="GO:0008777">
    <property type="term" value="F:acetylornithine deacetylase activity"/>
    <property type="evidence" value="ECO:0007669"/>
    <property type="project" value="TreeGrafter"/>
</dbReference>
<evidence type="ECO:0000313" key="4">
    <source>
        <dbReference type="EMBL" id="EHI58014.1"/>
    </source>
</evidence>
<dbReference type="Gene3D" id="3.30.70.360">
    <property type="match status" value="1"/>
</dbReference>
<dbReference type="RefSeq" id="WP_006782004.1">
    <property type="nucleotide sequence ID" value="NZ_CP040506.1"/>
</dbReference>
<dbReference type="InterPro" id="IPR002933">
    <property type="entry name" value="Peptidase_M20"/>
</dbReference>
<evidence type="ECO:0000313" key="5">
    <source>
        <dbReference type="Proteomes" id="UP000005384"/>
    </source>
</evidence>
<dbReference type="AlphaFoldDB" id="G5IKI5"/>
<protein>
    <recommendedName>
        <fullName evidence="3">Peptidase M20 dimerisation domain-containing protein</fullName>
    </recommendedName>
</protein>
<comment type="caution">
    <text evidence="4">The sequence shown here is derived from an EMBL/GenBank/DDBJ whole genome shotgun (WGS) entry which is preliminary data.</text>
</comment>
<dbReference type="EMBL" id="ADLN01000111">
    <property type="protein sequence ID" value="EHI58014.1"/>
    <property type="molecule type" value="Genomic_DNA"/>
</dbReference>
<sequence length="399" mass="43605">MKRQRESVDEMTGLDILRDLVSINTVNPPGNERAAAVYLKELLEPAGFLCRIQELGDGRANFIAQLGREDGVELIFNGHLDVVPAVGHWDTNPFELCESGDGKKAYGRGVCDMKGGVAAMCRAALAIARAGGPERGMLKLLFVADEEDANRGTRAYLRDIWDVEMGDGDGKSDPVYAVIGEPTNLEVAVAHRGVARSYVDIRGAARHAALPEDGHSSIEKLPDVLRTISEVNRELGKRTHPVLPPPGISITMVDAYEKDNVVPGKVRLLTDFRILPDMGYGEAEEILRNALHGAGIEHVEIRNHFFMPGGEISPDDEFVTRCCEIAGRMGDRTSEPQAFDASCEQCFLMEAGVKAVILGPGSLEQAHTRNEFLEVEQLERAAVIYEEIAREILGVAHLE</sequence>
<dbReference type="GO" id="GO:0006526">
    <property type="term" value="P:L-arginine biosynthetic process"/>
    <property type="evidence" value="ECO:0007669"/>
    <property type="project" value="TreeGrafter"/>
</dbReference>
<dbReference type="GO" id="GO:0046872">
    <property type="term" value="F:metal ion binding"/>
    <property type="evidence" value="ECO:0007669"/>
    <property type="project" value="UniProtKB-KW"/>
</dbReference>
<keyword evidence="5" id="KW-1185">Reference proteome</keyword>
<evidence type="ECO:0000256" key="2">
    <source>
        <dbReference type="ARBA" id="ARBA00022801"/>
    </source>
</evidence>
<evidence type="ECO:0000256" key="1">
    <source>
        <dbReference type="ARBA" id="ARBA00022723"/>
    </source>
</evidence>
<dbReference type="Proteomes" id="UP000005384">
    <property type="component" value="Unassembled WGS sequence"/>
</dbReference>
<name>G5IKI5_9FIRM</name>
<dbReference type="Gene3D" id="3.40.630.10">
    <property type="entry name" value="Zn peptidases"/>
    <property type="match status" value="1"/>
</dbReference>
<dbReference type="SUPFAM" id="SSF55031">
    <property type="entry name" value="Bacterial exopeptidase dimerisation domain"/>
    <property type="match status" value="1"/>
</dbReference>
<dbReference type="HOGENOM" id="CLU_021802_2_0_9"/>
<organism evidence="4 5">
    <name type="scientific">Hungatella hathewayi WAL-18680</name>
    <dbReference type="NCBI Taxonomy" id="742737"/>
    <lineage>
        <taxon>Bacteria</taxon>
        <taxon>Bacillati</taxon>
        <taxon>Bacillota</taxon>
        <taxon>Clostridia</taxon>
        <taxon>Lachnospirales</taxon>
        <taxon>Lachnospiraceae</taxon>
        <taxon>Hungatella</taxon>
    </lineage>
</organism>
<dbReference type="InterPro" id="IPR050072">
    <property type="entry name" value="Peptidase_M20A"/>
</dbReference>
<dbReference type="InterPro" id="IPR011650">
    <property type="entry name" value="Peptidase_M20_dimer"/>
</dbReference>
<dbReference type="PATRIC" id="fig|742737.3.peg.3999"/>
<dbReference type="Pfam" id="PF01546">
    <property type="entry name" value="Peptidase_M20"/>
    <property type="match status" value="1"/>
</dbReference>
<proteinExistence type="predicted"/>